<evidence type="ECO:0000313" key="1">
    <source>
        <dbReference type="EMBL" id="TKI68642.1"/>
    </source>
</evidence>
<dbReference type="RefSeq" id="WP_137014659.1">
    <property type="nucleotide sequence ID" value="NZ_SZPX01000007.1"/>
</dbReference>
<dbReference type="Pfam" id="PF07152">
    <property type="entry name" value="YaeQ"/>
    <property type="match status" value="1"/>
</dbReference>
<accession>A0A4U2Z5E4</accession>
<dbReference type="Proteomes" id="UP000309561">
    <property type="component" value="Unassembled WGS sequence"/>
</dbReference>
<comment type="caution">
    <text evidence="1">The sequence shown here is derived from an EMBL/GenBank/DDBJ whole genome shotgun (WGS) entry which is preliminary data.</text>
</comment>
<dbReference type="AlphaFoldDB" id="A0A4U2Z5E4"/>
<dbReference type="Gene3D" id="3.10.640.10">
    <property type="entry name" value="Restriction endonuclease-like alpha-beta roll domain"/>
    <property type="match status" value="1"/>
</dbReference>
<dbReference type="InterPro" id="IPR011335">
    <property type="entry name" value="Restrct_endonuc-II-like"/>
</dbReference>
<dbReference type="EMBL" id="SZPX01000007">
    <property type="protein sequence ID" value="TKI68642.1"/>
    <property type="molecule type" value="Genomic_DNA"/>
</dbReference>
<organism evidence="1 2">
    <name type="scientific">Sulfurimonas crateris</name>
    <dbReference type="NCBI Taxonomy" id="2574727"/>
    <lineage>
        <taxon>Bacteria</taxon>
        <taxon>Pseudomonadati</taxon>
        <taxon>Campylobacterota</taxon>
        <taxon>Epsilonproteobacteria</taxon>
        <taxon>Campylobacterales</taxon>
        <taxon>Sulfurimonadaceae</taxon>
        <taxon>Sulfurimonas</taxon>
    </lineage>
</organism>
<dbReference type="OrthoDB" id="5293309at2"/>
<reference evidence="1 2" key="1">
    <citation type="submission" date="2019-04" db="EMBL/GenBank/DDBJ databases">
        <title>Sulfurimonas crateris sp. nov. a facultative anaerobic sulfur-oxidizing chemolithautotrophic bacterium isolated from a terrestrial mud vulcano.</title>
        <authorList>
            <person name="Ratnikova N.M."/>
            <person name="Slobodkin A.I."/>
            <person name="Merkel A.Y."/>
            <person name="Novikov A."/>
            <person name="Bonch-Osmolovskaya E.A."/>
            <person name="Slobodkina G.B."/>
        </authorList>
    </citation>
    <scope>NUCLEOTIDE SEQUENCE [LARGE SCALE GENOMIC DNA]</scope>
    <source>
        <strain evidence="1 2">SN118</strain>
    </source>
</reference>
<protein>
    <submittedName>
        <fullName evidence="1">YaeQ family protein</fullName>
    </submittedName>
</protein>
<dbReference type="PANTHER" id="PTHR38784">
    <property type="entry name" value="SUCROSE PHOSPHORYLASE"/>
    <property type="match status" value="1"/>
</dbReference>
<dbReference type="CDD" id="cd22368">
    <property type="entry name" value="YaeQ-like"/>
    <property type="match status" value="1"/>
</dbReference>
<dbReference type="InterPro" id="IPR038590">
    <property type="entry name" value="YaeQ_sf"/>
</dbReference>
<dbReference type="PIRSF" id="PIRSF011484">
    <property type="entry name" value="YaeQ"/>
    <property type="match status" value="1"/>
</dbReference>
<gene>
    <name evidence="1" type="ORF">FCU45_09465</name>
</gene>
<dbReference type="SMART" id="SM01322">
    <property type="entry name" value="YaeQ"/>
    <property type="match status" value="1"/>
</dbReference>
<sequence length="176" mass="20366">MAANATIYKASLNVADMDRNYYAEHNFTLAKHPSETELRLMIKLVAFMLNADENLLFTKGISQDDEPDLWQKALNGDIKLWIDLGQPDEKRIRKACGRSEKVIIYMYQEGSALAWWKQMQSTLGRFKNLSVRYLNIEGDLELLAKRAMELQCNISDFELTIIDDDKSVVVKEDIWK</sequence>
<evidence type="ECO:0000313" key="2">
    <source>
        <dbReference type="Proteomes" id="UP000309561"/>
    </source>
</evidence>
<name>A0A4U2Z5E4_9BACT</name>
<keyword evidence="2" id="KW-1185">Reference proteome</keyword>
<dbReference type="SUPFAM" id="SSF52980">
    <property type="entry name" value="Restriction endonuclease-like"/>
    <property type="match status" value="1"/>
</dbReference>
<dbReference type="InterPro" id="IPR009822">
    <property type="entry name" value="YaeQ"/>
</dbReference>
<proteinExistence type="predicted"/>
<dbReference type="PANTHER" id="PTHR38784:SF1">
    <property type="entry name" value="SUCROSE PHOSPHORYLASE"/>
    <property type="match status" value="1"/>
</dbReference>